<protein>
    <submittedName>
        <fullName evidence="2">Sucrose hydrolase-like protein</fullName>
    </submittedName>
</protein>
<sequence>MKKSGTEICTLTCRGPCMQLYTCGCARACMRSCQSLLLRGSPNETRQQGGGSGRSITAMAARSPSAHKHARRGGLSGLPSGPIGPLPCFTQHRHRSWLQRVGGTQGGGGGGQSWPEGNGHPTTRAPRRSVRMRRMRRTRRTKGEAENTRRCAPQSTWSSITRHTPSHAGQNGSVPHCRLQLPHGGTHHVCSPVDREDAQCPVALVREDAGREGGLAGVHEHLNRRPVNEHVQPQKQTCRHLAGPIPTQHVLRVVAVQHQPLRLRVHVQLHPRAEPQPVLLCRAHLRVEGNIDLVRSAVLKDLHITVARYNEFRNSHHLGCTQADQLTCRQHLKLSCNLIIAQLPRQRQAAAPAMLRCRHGALPHVAPRDQHSPLAVGGEERLCCVEVMTAIKLTELLLHCPRATRRPLPDGIAILEAIAVAVLSGPLSLRAVKKHFYVLPRADRKVVGALPHENVLVLRPPQHPPVRVVPLKQVFGAEEQQLPEVLCHVASTTHHPPPPVLLPHLRVSEVDVPRWRAHDGTQLLKVHAVATDSNALLLEDAVRIVWRPRVQHEVPRVEDVHSALVHDSGSREAAVTITRVTWRQGNLFVLPVHQVLARHVAPVHRTPLGTVRVVLVENMVVIAEIHQPRRVVHPPHVRAKVIVGIP</sequence>
<evidence type="ECO:0000256" key="1">
    <source>
        <dbReference type="SAM" id="MobiDB-lite"/>
    </source>
</evidence>
<name>A0A640KHS2_LEITA</name>
<accession>A0A640KHS2</accession>
<dbReference type="AlphaFoldDB" id="A0A640KHS2"/>
<reference evidence="2" key="1">
    <citation type="submission" date="2019-11" db="EMBL/GenBank/DDBJ databases">
        <title>Leishmania tarentolae CDS.</title>
        <authorList>
            <person name="Goto Y."/>
            <person name="Yamagishi J."/>
        </authorList>
    </citation>
    <scope>NUCLEOTIDE SEQUENCE [LARGE SCALE GENOMIC DNA]</scope>
    <source>
        <strain evidence="2">Parrot Tar II</strain>
    </source>
</reference>
<dbReference type="OrthoDB" id="10599483at2759"/>
<proteinExistence type="predicted"/>
<feature type="compositionally biased region" description="Low complexity" evidence="1">
    <location>
        <begin position="77"/>
        <end position="87"/>
    </location>
</feature>
<feature type="compositionally biased region" description="Basic residues" evidence="1">
    <location>
        <begin position="125"/>
        <end position="140"/>
    </location>
</feature>
<comment type="caution">
    <text evidence="2">The sequence shown here is derived from an EMBL/GenBank/DDBJ whole genome shotgun (WGS) entry which is preliminary data.</text>
</comment>
<feature type="compositionally biased region" description="Polar residues" evidence="1">
    <location>
        <begin position="153"/>
        <end position="172"/>
    </location>
</feature>
<dbReference type="EMBL" id="BLBS01000030">
    <property type="protein sequence ID" value="GET88751.1"/>
    <property type="molecule type" value="Genomic_DNA"/>
</dbReference>
<dbReference type="VEuPathDB" id="TriTrypDB:LtaPh_2311551"/>
<keyword evidence="3" id="KW-1185">Reference proteome</keyword>
<organism evidence="2 3">
    <name type="scientific">Leishmania tarentolae</name>
    <name type="common">Sauroleishmania tarentolae</name>
    <dbReference type="NCBI Taxonomy" id="5689"/>
    <lineage>
        <taxon>Eukaryota</taxon>
        <taxon>Discoba</taxon>
        <taxon>Euglenozoa</taxon>
        <taxon>Kinetoplastea</taxon>
        <taxon>Metakinetoplastina</taxon>
        <taxon>Trypanosomatida</taxon>
        <taxon>Trypanosomatidae</taxon>
        <taxon>Leishmaniinae</taxon>
        <taxon>Leishmania</taxon>
        <taxon>lizard Leishmania</taxon>
    </lineage>
</organism>
<feature type="region of interest" description="Disordered" evidence="1">
    <location>
        <begin position="41"/>
        <end position="172"/>
    </location>
</feature>
<evidence type="ECO:0000313" key="3">
    <source>
        <dbReference type="Proteomes" id="UP000419144"/>
    </source>
</evidence>
<evidence type="ECO:0000313" key="2">
    <source>
        <dbReference type="EMBL" id="GET88751.1"/>
    </source>
</evidence>
<gene>
    <name evidence="2" type="ORF">LtaPh_2311551</name>
</gene>
<dbReference type="Proteomes" id="UP000419144">
    <property type="component" value="Unassembled WGS sequence"/>
</dbReference>
<feature type="compositionally biased region" description="Gly residues" evidence="1">
    <location>
        <begin position="103"/>
        <end position="112"/>
    </location>
</feature>
<dbReference type="GO" id="GO:0016787">
    <property type="term" value="F:hydrolase activity"/>
    <property type="evidence" value="ECO:0007669"/>
    <property type="project" value="UniProtKB-KW"/>
</dbReference>